<reference evidence="6 7" key="1">
    <citation type="submission" date="2016-09" db="EMBL/GenBank/DDBJ databases">
        <authorList>
            <person name="Reverchon S."/>
            <person name="Nasser W."/>
            <person name="Leonard S."/>
            <person name="Brochier C."/>
            <person name="Duprey A."/>
        </authorList>
    </citation>
    <scope>NUCLEOTIDE SEQUENCE [LARGE SCALE GENOMIC DNA]</scope>
    <source>
        <strain evidence="6 7">174/2</strain>
    </source>
</reference>
<dbReference type="SUPFAM" id="SSF53850">
    <property type="entry name" value="Periplasmic binding protein-like II"/>
    <property type="match status" value="1"/>
</dbReference>
<dbReference type="EMBL" id="LT615367">
    <property type="protein sequence ID" value="SLM64088.1"/>
    <property type="molecule type" value="Genomic_DNA"/>
</dbReference>
<name>A0A375AD94_9GAMM</name>
<dbReference type="RefSeq" id="WP_035340435.1">
    <property type="nucleotide sequence ID" value="NZ_LT615367.1"/>
</dbReference>
<dbReference type="Gene3D" id="3.40.190.290">
    <property type="match status" value="1"/>
</dbReference>
<dbReference type="Pfam" id="PF00126">
    <property type="entry name" value="HTH_1"/>
    <property type="match status" value="1"/>
</dbReference>
<keyword evidence="3" id="KW-0238">DNA-binding</keyword>
<evidence type="ECO:0000313" key="6">
    <source>
        <dbReference type="EMBL" id="SLM64088.1"/>
    </source>
</evidence>
<dbReference type="Pfam" id="PF03466">
    <property type="entry name" value="LysR_substrate"/>
    <property type="match status" value="1"/>
</dbReference>
<organism evidence="6 7">
    <name type="scientific">Dickeya aquatica</name>
    <dbReference type="NCBI Taxonomy" id="1401087"/>
    <lineage>
        <taxon>Bacteria</taxon>
        <taxon>Pseudomonadati</taxon>
        <taxon>Pseudomonadota</taxon>
        <taxon>Gammaproteobacteria</taxon>
        <taxon>Enterobacterales</taxon>
        <taxon>Pectobacteriaceae</taxon>
        <taxon>Dickeya</taxon>
    </lineage>
</organism>
<keyword evidence="7" id="KW-1185">Reference proteome</keyword>
<dbReference type="SUPFAM" id="SSF46785">
    <property type="entry name" value="Winged helix' DNA-binding domain"/>
    <property type="match status" value="1"/>
</dbReference>
<proteinExistence type="inferred from homology"/>
<feature type="domain" description="HTH lysR-type" evidence="5">
    <location>
        <begin position="4"/>
        <end position="61"/>
    </location>
</feature>
<comment type="similarity">
    <text evidence="1">Belongs to the LysR transcriptional regulatory family.</text>
</comment>
<dbReference type="GO" id="GO:0000976">
    <property type="term" value="F:transcription cis-regulatory region binding"/>
    <property type="evidence" value="ECO:0007669"/>
    <property type="project" value="TreeGrafter"/>
</dbReference>
<dbReference type="PROSITE" id="PS50931">
    <property type="entry name" value="HTH_LYSR"/>
    <property type="match status" value="1"/>
</dbReference>
<dbReference type="InterPro" id="IPR005119">
    <property type="entry name" value="LysR_subst-bd"/>
</dbReference>
<gene>
    <name evidence="6" type="ORF">DAQ1742_03272</name>
</gene>
<dbReference type="GO" id="GO:0003700">
    <property type="term" value="F:DNA-binding transcription factor activity"/>
    <property type="evidence" value="ECO:0007669"/>
    <property type="project" value="InterPro"/>
</dbReference>
<dbReference type="InterPro" id="IPR000847">
    <property type="entry name" value="LysR_HTH_N"/>
</dbReference>
<dbReference type="FunFam" id="1.10.10.10:FF:000001">
    <property type="entry name" value="LysR family transcriptional regulator"/>
    <property type="match status" value="1"/>
</dbReference>
<accession>A0A375AD94</accession>
<dbReference type="PANTHER" id="PTHR30126:SF39">
    <property type="entry name" value="HTH-TYPE TRANSCRIPTIONAL REGULATOR CYSL"/>
    <property type="match status" value="1"/>
</dbReference>
<sequence>MTRLNLEWLETFTTVIRLGSFSAAANQLNLSQPAVSQHMRQLEHHMGVRLAERSGKTLRPTPAGTLLLHKIVQIQQVLEETHQIIADYTEDVIGHVLLGTGATACIHLLPAVLGQLRLDYPRLTVGVCTGNTREIVQSVIDNRIDAGLVALPVTTNSLDITPVLEEELVAISNMPMVSGPMSPALLQAQPLILFETGSSTRALIESWFADGSLIPQPVMELGSIEAIKEMVATGLGVSIVPRMSVTRPTDAERYHVLALNPPLMRKLAVVTRHDKPVNKVLRLVLERIKASAETITSP</sequence>
<evidence type="ECO:0000256" key="3">
    <source>
        <dbReference type="ARBA" id="ARBA00023125"/>
    </source>
</evidence>
<dbReference type="AlphaFoldDB" id="A0A375AD94"/>
<keyword evidence="4" id="KW-0804">Transcription</keyword>
<dbReference type="PANTHER" id="PTHR30126">
    <property type="entry name" value="HTH-TYPE TRANSCRIPTIONAL REGULATOR"/>
    <property type="match status" value="1"/>
</dbReference>
<evidence type="ECO:0000313" key="7">
    <source>
        <dbReference type="Proteomes" id="UP000294820"/>
    </source>
</evidence>
<evidence type="ECO:0000256" key="4">
    <source>
        <dbReference type="ARBA" id="ARBA00023163"/>
    </source>
</evidence>
<dbReference type="InterPro" id="IPR036390">
    <property type="entry name" value="WH_DNA-bd_sf"/>
</dbReference>
<dbReference type="InterPro" id="IPR036388">
    <property type="entry name" value="WH-like_DNA-bd_sf"/>
</dbReference>
<dbReference type="KEGG" id="daq:DAQ1742_03272"/>
<protein>
    <submittedName>
        <fullName evidence="6">Hydrogen peroxide-inducible genes activator</fullName>
    </submittedName>
</protein>
<dbReference type="Proteomes" id="UP000294820">
    <property type="component" value="Chromosome 1"/>
</dbReference>
<evidence type="ECO:0000259" key="5">
    <source>
        <dbReference type="PROSITE" id="PS50931"/>
    </source>
</evidence>
<dbReference type="PRINTS" id="PR00039">
    <property type="entry name" value="HTHLYSR"/>
</dbReference>
<evidence type="ECO:0000256" key="2">
    <source>
        <dbReference type="ARBA" id="ARBA00023015"/>
    </source>
</evidence>
<keyword evidence="2" id="KW-0805">Transcription regulation</keyword>
<dbReference type="Gene3D" id="1.10.10.10">
    <property type="entry name" value="Winged helix-like DNA-binding domain superfamily/Winged helix DNA-binding domain"/>
    <property type="match status" value="1"/>
</dbReference>
<evidence type="ECO:0000256" key="1">
    <source>
        <dbReference type="ARBA" id="ARBA00009437"/>
    </source>
</evidence>